<evidence type="ECO:0000256" key="1">
    <source>
        <dbReference type="SAM" id="Phobius"/>
    </source>
</evidence>
<proteinExistence type="predicted"/>
<organism evidence="2 3">
    <name type="scientific">Parasaccharibacter apium</name>
    <dbReference type="NCBI Taxonomy" id="1510841"/>
    <lineage>
        <taxon>Bacteria</taxon>
        <taxon>Pseudomonadati</taxon>
        <taxon>Pseudomonadota</taxon>
        <taxon>Alphaproteobacteria</taxon>
        <taxon>Acetobacterales</taxon>
        <taxon>Acetobacteraceae</taxon>
        <taxon>Parasaccharibacter</taxon>
    </lineage>
</organism>
<reference evidence="2 3" key="1">
    <citation type="journal article" date="2014" name="Genome Biol. Evol.">
        <title>Acetic acid bacteria genomes reveal functional traits for adaptation to life in insect guts.</title>
        <authorList>
            <person name="Chouaia B."/>
            <person name="Gaiarsa S."/>
            <person name="Crotti E."/>
            <person name="Comandatore F."/>
            <person name="Degli Esposti M."/>
            <person name="Ricci I."/>
            <person name="Alma A."/>
            <person name="Favia G."/>
            <person name="Bandi C."/>
            <person name="Daffonchio D."/>
        </authorList>
    </citation>
    <scope>NUCLEOTIDE SEQUENCE [LARGE SCALE GENOMIC DNA]</scope>
    <source>
        <strain evidence="3">AM169</strain>
    </source>
</reference>
<comment type="caution">
    <text evidence="2">The sequence shown here is derived from an EMBL/GenBank/DDBJ whole genome shotgun (WGS) entry which is preliminary data.</text>
</comment>
<dbReference type="AlphaFoldDB" id="A0A7U7G6X1"/>
<keyword evidence="1" id="KW-0472">Membrane</keyword>
<evidence type="ECO:0000313" key="3">
    <source>
        <dbReference type="Proteomes" id="UP000027590"/>
    </source>
</evidence>
<dbReference type="Proteomes" id="UP000027590">
    <property type="component" value="Unassembled WGS sequence"/>
</dbReference>
<keyword evidence="1" id="KW-0812">Transmembrane</keyword>
<keyword evidence="1" id="KW-1133">Transmembrane helix</keyword>
<evidence type="ECO:0000313" key="2">
    <source>
        <dbReference type="EMBL" id="CDG34140.1"/>
    </source>
</evidence>
<dbReference type="EMBL" id="CBLY010000006">
    <property type="protein sequence ID" value="CDG34140.1"/>
    <property type="molecule type" value="Genomic_DNA"/>
</dbReference>
<sequence>MSCQYLSGKVDVPMSTPDTGEAMKKILFKGSQSCSFVTCCMISDRTSHQLGLYWGIGHSALLDLACMVVIVLPLWLLFDWIQTRCRSQNRR</sequence>
<gene>
    <name evidence="2" type="ORF">SACS_1402</name>
</gene>
<reference evidence="2 3" key="2">
    <citation type="journal article" date="2014" name="PLoS ONE">
        <title>Evolution of mitochondria reconstructed from the energy metabolism of living bacteria.</title>
        <authorList>
            <person name="Degli Esposti M."/>
            <person name="Chouaia B."/>
            <person name="Comandatore F."/>
            <person name="Crotti E."/>
            <person name="Sassera D."/>
            <person name="Lievens P.M."/>
            <person name="Daffonchio D."/>
            <person name="Bandi C."/>
        </authorList>
    </citation>
    <scope>NUCLEOTIDE SEQUENCE [LARGE SCALE GENOMIC DNA]</scope>
    <source>
        <strain evidence="3">AM169</strain>
    </source>
</reference>
<feature type="transmembrane region" description="Helical" evidence="1">
    <location>
        <begin position="60"/>
        <end position="81"/>
    </location>
</feature>
<protein>
    <submittedName>
        <fullName evidence="2">Uncharacterized protein</fullName>
    </submittedName>
</protein>
<accession>A0A7U7G6X1</accession>
<name>A0A7U7G6X1_9PROT</name>